<sequence length="211" mass="24280">MTSITSITSKNKKKVLSESNVDVNTNVKLHVIIRPKSTTLEQSNLPIKIASEPTLTHKETIQTILSDNFTEPTKDICIYDFDAENTQEDPQKIEISMWSDSEIKILLEFWKENLEEWKRGKVKVYQKIISENVLPGRTLDQFRNKSKAINPDYVTDSTSDSPPISDGENSDNKENYKADETRKKKRKSTGIEGMDEKGGENEREREREQKI</sequence>
<dbReference type="VEuPathDB" id="FungiDB:FUN_025120"/>
<dbReference type="VEuPathDB" id="FungiDB:RhiirA1_486921"/>
<gene>
    <name evidence="2" type="ORF">RhiirA5_410478</name>
</gene>
<name>A0A2N0Q3D2_9GLOM</name>
<evidence type="ECO:0000256" key="1">
    <source>
        <dbReference type="SAM" id="MobiDB-lite"/>
    </source>
</evidence>
<reference evidence="2 3" key="2">
    <citation type="submission" date="2017-09" db="EMBL/GenBank/DDBJ databases">
        <title>Extensive intraspecific genome diversity in a model arbuscular mycorrhizal fungus.</title>
        <authorList>
            <person name="Chen E.C."/>
            <person name="Morin E."/>
            <person name="Beaudet D."/>
            <person name="Noel J."/>
            <person name="Ndikumana S."/>
            <person name="Charron P."/>
            <person name="St-Onge C."/>
            <person name="Giorgi J."/>
            <person name="Grigoriev I.V."/>
            <person name="Roux C."/>
            <person name="Martin F.M."/>
            <person name="Corradi N."/>
        </authorList>
    </citation>
    <scope>NUCLEOTIDE SEQUENCE [LARGE SCALE GENOMIC DNA]</scope>
    <source>
        <strain evidence="2 3">A5</strain>
    </source>
</reference>
<protein>
    <submittedName>
        <fullName evidence="2">Uncharacterized protein</fullName>
    </submittedName>
</protein>
<organism evidence="2 3">
    <name type="scientific">Rhizophagus irregularis</name>
    <dbReference type="NCBI Taxonomy" id="588596"/>
    <lineage>
        <taxon>Eukaryota</taxon>
        <taxon>Fungi</taxon>
        <taxon>Fungi incertae sedis</taxon>
        <taxon>Mucoromycota</taxon>
        <taxon>Glomeromycotina</taxon>
        <taxon>Glomeromycetes</taxon>
        <taxon>Glomerales</taxon>
        <taxon>Glomeraceae</taxon>
        <taxon>Rhizophagus</taxon>
    </lineage>
</organism>
<feature type="compositionally biased region" description="Low complexity" evidence="1">
    <location>
        <begin position="155"/>
        <end position="166"/>
    </location>
</feature>
<evidence type="ECO:0000313" key="2">
    <source>
        <dbReference type="EMBL" id="PKC13535.1"/>
    </source>
</evidence>
<comment type="caution">
    <text evidence="2">The sequence shown here is derived from an EMBL/GenBank/DDBJ whole genome shotgun (WGS) entry which is preliminary data.</text>
</comment>
<dbReference type="VEuPathDB" id="FungiDB:RhiirFUN_011624"/>
<feature type="compositionally biased region" description="Basic and acidic residues" evidence="1">
    <location>
        <begin position="170"/>
        <end position="182"/>
    </location>
</feature>
<reference evidence="2 3" key="1">
    <citation type="submission" date="2016-04" db="EMBL/GenBank/DDBJ databases">
        <title>Genome analyses suggest a sexual origin of heterokaryosis in a supposedly ancient asexual fungus.</title>
        <authorList>
            <person name="Ropars J."/>
            <person name="Sedzielewska K."/>
            <person name="Noel J."/>
            <person name="Charron P."/>
            <person name="Farinelli L."/>
            <person name="Marton T."/>
            <person name="Kruger M."/>
            <person name="Pelin A."/>
            <person name="Brachmann A."/>
            <person name="Corradi N."/>
        </authorList>
    </citation>
    <scope>NUCLEOTIDE SEQUENCE [LARGE SCALE GENOMIC DNA]</scope>
    <source>
        <strain evidence="2 3">A5</strain>
    </source>
</reference>
<dbReference type="AlphaFoldDB" id="A0A2N0Q3D2"/>
<dbReference type="Proteomes" id="UP000232722">
    <property type="component" value="Unassembled WGS sequence"/>
</dbReference>
<evidence type="ECO:0000313" key="3">
    <source>
        <dbReference type="Proteomes" id="UP000232722"/>
    </source>
</evidence>
<dbReference type="EMBL" id="LLXJ01000184">
    <property type="protein sequence ID" value="PKC13535.1"/>
    <property type="molecule type" value="Genomic_DNA"/>
</dbReference>
<feature type="region of interest" description="Disordered" evidence="1">
    <location>
        <begin position="150"/>
        <end position="211"/>
    </location>
</feature>
<accession>A0A2N0Q3D2</accession>
<feature type="compositionally biased region" description="Basic and acidic residues" evidence="1">
    <location>
        <begin position="194"/>
        <end position="211"/>
    </location>
</feature>
<proteinExistence type="predicted"/>